<reference evidence="9" key="1">
    <citation type="journal article" date="2013" name="Genome Announc.">
        <title>First genome sequence of a syntrophic acetate-oxidizing bacterium, Tepidanaerobacter acetatoxydans strain Re1.</title>
        <authorList>
            <person name="Manzoor S."/>
            <person name="Bongcam-Rudloff E."/>
            <person name="Schnurer A."/>
            <person name="Muller B."/>
        </authorList>
    </citation>
    <scope>NUCLEOTIDE SEQUENCE [LARGE SCALE GENOMIC DNA]</scope>
    <source>
        <strain evidence="9">Re1</strain>
    </source>
</reference>
<comment type="subunit">
    <text evidence="2 5">Homopentamer.</text>
</comment>
<evidence type="ECO:0000259" key="7">
    <source>
        <dbReference type="Pfam" id="PF07195"/>
    </source>
</evidence>
<evidence type="ECO:0000313" key="9">
    <source>
        <dbReference type="Proteomes" id="UP000010802"/>
    </source>
</evidence>
<feature type="domain" description="Flagellar hook-associated protein 2 N-terminal" evidence="6">
    <location>
        <begin position="13"/>
        <end position="113"/>
    </location>
</feature>
<dbReference type="InterPro" id="IPR010809">
    <property type="entry name" value="FliD_C"/>
</dbReference>
<evidence type="ECO:0000256" key="2">
    <source>
        <dbReference type="ARBA" id="ARBA00011255"/>
    </source>
</evidence>
<dbReference type="STRING" id="1209989.TepRe1_0857"/>
<name>F4LXD0_TEPAE</name>
<dbReference type="InterPro" id="IPR040026">
    <property type="entry name" value="FliD"/>
</dbReference>
<dbReference type="Proteomes" id="UP000010802">
    <property type="component" value="Chromosome"/>
</dbReference>
<keyword evidence="5" id="KW-0964">Secreted</keyword>
<evidence type="ECO:0000256" key="3">
    <source>
        <dbReference type="ARBA" id="ARBA00023054"/>
    </source>
</evidence>
<comment type="subcellular location">
    <subcellularLocation>
        <location evidence="5">Secreted</location>
    </subcellularLocation>
    <subcellularLocation>
        <location evidence="5">Bacterial flagellum</location>
    </subcellularLocation>
</comment>
<dbReference type="GO" id="GO:0007155">
    <property type="term" value="P:cell adhesion"/>
    <property type="evidence" value="ECO:0007669"/>
    <property type="project" value="InterPro"/>
</dbReference>
<feature type="domain" description="Flagellar hook-associated protein 2 C-terminal" evidence="7">
    <location>
        <begin position="345"/>
        <end position="605"/>
    </location>
</feature>
<dbReference type="Pfam" id="PF07195">
    <property type="entry name" value="FliD_C"/>
    <property type="match status" value="1"/>
</dbReference>
<sequence>MSYSPMRIGGLVSGMDIDQIVSDLMKAERTRVDKLYQQKQIMEWQKADYRDINLKLRSLYNTSFDMKLSSSYLKYKAVGTMNDGTDFSKYFSVSPGASAVPGDYKVEVQQIASYARLESSKAVTKPLTGAELSGQIEITGGSKFSVTIDGVKKTVELDAGNYDTSNADDLEALAQDLEKAINTAFGWQGDGNGDTISGIKRVQVNIQNNKLTIQPAENFHKVPITLNAAEGDTTLSTLGFADGAAYSPLKLNTSLKSQISGSIEGSTISFNINGKAFEFDSNASLQTILDKINNTADIGVTARYDTLTDKVVLTSKETGLGAKIEITEDSGLFNALGFNAAEAVGQNARIVLNNTVVEKSANDFTVNGMSFSLKETMEAGKAATFRLENDADAAVESIKKYVELYNETIDMINGKLSEERYRKFPPLTDEQKSAMSENDIKLWEEKAKSGLLRSDSLLDGIVRKLRSAVSTPVSGLAKGMNTLSAIGITTNDWKEKGKLYIDEEKLRDAITKDPEGVMKLFNASGDDSSSQGVATRFYDILKGGIQDITEKAGGGEYQIYDDSILGKQIRDMEDRILNLEEKLVQTEERYWQKFTAMEQAIQYANQQSMWLSMQFSNYS</sequence>
<dbReference type="HOGENOM" id="CLU_015182_0_2_9"/>
<dbReference type="KEGG" id="tae:TepiRe1_0926"/>
<keyword evidence="3" id="KW-0175">Coiled coil</keyword>
<dbReference type="GO" id="GO:0005576">
    <property type="term" value="C:extracellular region"/>
    <property type="evidence" value="ECO:0007669"/>
    <property type="project" value="UniProtKB-SubCell"/>
</dbReference>
<evidence type="ECO:0000313" key="8">
    <source>
        <dbReference type="EMBL" id="CCP25646.1"/>
    </source>
</evidence>
<protein>
    <recommendedName>
        <fullName evidence="5">Flagellar hook-associated protein 2</fullName>
        <shortName evidence="5">HAP2</shortName>
    </recommendedName>
    <alternativeName>
        <fullName evidence="5">Flagellar cap protein</fullName>
    </alternativeName>
</protein>
<evidence type="ECO:0000256" key="1">
    <source>
        <dbReference type="ARBA" id="ARBA00009764"/>
    </source>
</evidence>
<organism evidence="8 9">
    <name type="scientific">Tepidanaerobacter acetatoxydans (strain DSM 21804 / JCM 16047 / Re1)</name>
    <dbReference type="NCBI Taxonomy" id="1209989"/>
    <lineage>
        <taxon>Bacteria</taxon>
        <taxon>Bacillati</taxon>
        <taxon>Bacillota</taxon>
        <taxon>Clostridia</taxon>
        <taxon>Thermosediminibacterales</taxon>
        <taxon>Tepidanaerobacteraceae</taxon>
        <taxon>Tepidanaerobacter</taxon>
    </lineage>
</organism>
<evidence type="ECO:0000256" key="5">
    <source>
        <dbReference type="RuleBase" id="RU362066"/>
    </source>
</evidence>
<accession>L0RXP5</accession>
<dbReference type="RefSeq" id="WP_013777955.1">
    <property type="nucleotide sequence ID" value="NC_015519.1"/>
</dbReference>
<gene>
    <name evidence="8" type="ordered locus">TEPIRE1_0926</name>
</gene>
<comment type="function">
    <text evidence="5">Required for morphogenesis and for the elongation of the flagellar filament by facilitating polymerization of the flagellin monomers at the tip of growing filament. Forms a capping structure, which prevents flagellin subunits (transported through the central channel of the flagellum) from leaking out without polymerization at the distal end.</text>
</comment>
<keyword evidence="4 5" id="KW-0975">Bacterial flagellum</keyword>
<dbReference type="PANTHER" id="PTHR30288:SF0">
    <property type="entry name" value="FLAGELLAR HOOK-ASSOCIATED PROTEIN 2"/>
    <property type="match status" value="1"/>
</dbReference>
<keyword evidence="8" id="KW-0969">Cilium</keyword>
<dbReference type="eggNOG" id="COG1345">
    <property type="taxonomic scope" value="Bacteria"/>
</dbReference>
<dbReference type="GO" id="GO:0009421">
    <property type="term" value="C:bacterial-type flagellum filament cap"/>
    <property type="evidence" value="ECO:0007669"/>
    <property type="project" value="InterPro"/>
</dbReference>
<keyword evidence="8" id="KW-0966">Cell projection</keyword>
<accession>F4LXD0</accession>
<evidence type="ECO:0000256" key="4">
    <source>
        <dbReference type="ARBA" id="ARBA00023143"/>
    </source>
</evidence>
<dbReference type="GO" id="GO:0071973">
    <property type="term" value="P:bacterial-type flagellum-dependent cell motility"/>
    <property type="evidence" value="ECO:0007669"/>
    <property type="project" value="TreeGrafter"/>
</dbReference>
<dbReference type="GO" id="GO:0009424">
    <property type="term" value="C:bacterial-type flagellum hook"/>
    <property type="evidence" value="ECO:0007669"/>
    <property type="project" value="UniProtKB-UniRule"/>
</dbReference>
<keyword evidence="9" id="KW-1185">Reference proteome</keyword>
<dbReference type="KEGG" id="tep:TepRe1_0857"/>
<dbReference type="PATRIC" id="fig|1209989.3.peg.1027"/>
<keyword evidence="8" id="KW-0282">Flagellum</keyword>
<proteinExistence type="inferred from homology"/>
<dbReference type="InterPro" id="IPR003481">
    <property type="entry name" value="FliD_N"/>
</dbReference>
<dbReference type="OrthoDB" id="9776025at2"/>
<dbReference type="AlphaFoldDB" id="F4LXD0"/>
<evidence type="ECO:0000259" key="6">
    <source>
        <dbReference type="Pfam" id="PF02465"/>
    </source>
</evidence>
<comment type="similarity">
    <text evidence="1 5">Belongs to the FliD family.</text>
</comment>
<dbReference type="EMBL" id="HF563609">
    <property type="protein sequence ID" value="CCP25646.1"/>
    <property type="molecule type" value="Genomic_DNA"/>
</dbReference>
<dbReference type="PANTHER" id="PTHR30288">
    <property type="entry name" value="FLAGELLAR CAP/ASSEMBLY PROTEIN FLID"/>
    <property type="match status" value="1"/>
</dbReference>
<dbReference type="Pfam" id="PF02465">
    <property type="entry name" value="FliD_N"/>
    <property type="match status" value="1"/>
</dbReference>